<evidence type="ECO:0000313" key="2">
    <source>
        <dbReference type="EMBL" id="GBG18604.1"/>
    </source>
</evidence>
<keyword evidence="3" id="KW-1185">Reference proteome</keyword>
<organism evidence="2 3">
    <name type="scientific">Nostoc commune NIES-4072</name>
    <dbReference type="NCBI Taxonomy" id="2005467"/>
    <lineage>
        <taxon>Bacteria</taxon>
        <taxon>Bacillati</taxon>
        <taxon>Cyanobacteriota</taxon>
        <taxon>Cyanophyceae</taxon>
        <taxon>Nostocales</taxon>
        <taxon>Nostocaceae</taxon>
        <taxon>Nostoc</taxon>
    </lineage>
</organism>
<protein>
    <submittedName>
        <fullName evidence="2">Uncharacterized protein</fullName>
    </submittedName>
</protein>
<gene>
    <name evidence="2" type="ORF">NIES4072_22690</name>
</gene>
<dbReference type="Proteomes" id="UP000245124">
    <property type="component" value="Unassembled WGS sequence"/>
</dbReference>
<reference evidence="2 3" key="1">
    <citation type="submission" date="2017-06" db="EMBL/GenBank/DDBJ databases">
        <title>Genome sequencing of cyanobaciteial culture collection at National Institute for Environmental Studies (NIES).</title>
        <authorList>
            <person name="Hirose Y."/>
            <person name="Shimura Y."/>
            <person name="Fujisawa T."/>
            <person name="Nakamura Y."/>
            <person name="Kawachi M."/>
        </authorList>
    </citation>
    <scope>NUCLEOTIDE SEQUENCE [LARGE SCALE GENOMIC DNA]</scope>
    <source>
        <strain evidence="2 3">NIES-4072</strain>
    </source>
</reference>
<keyword evidence="1" id="KW-1133">Transmembrane helix</keyword>
<keyword evidence="1" id="KW-0472">Membrane</keyword>
<comment type="caution">
    <text evidence="2">The sequence shown here is derived from an EMBL/GenBank/DDBJ whole genome shotgun (WGS) entry which is preliminary data.</text>
</comment>
<dbReference type="RefSeq" id="WP_109008591.1">
    <property type="nucleotide sequence ID" value="NZ_BDUD01000001.1"/>
</dbReference>
<feature type="transmembrane region" description="Helical" evidence="1">
    <location>
        <begin position="20"/>
        <end position="39"/>
    </location>
</feature>
<evidence type="ECO:0000256" key="1">
    <source>
        <dbReference type="SAM" id="Phobius"/>
    </source>
</evidence>
<dbReference type="EMBL" id="BDUD01000001">
    <property type="protein sequence ID" value="GBG18604.1"/>
    <property type="molecule type" value="Genomic_DNA"/>
</dbReference>
<keyword evidence="1" id="KW-0812">Transmembrane</keyword>
<name>A0A2R5FSG4_NOSCO</name>
<dbReference type="AlphaFoldDB" id="A0A2R5FSG4"/>
<accession>A0A2R5FSG4</accession>
<proteinExistence type="predicted"/>
<dbReference type="OrthoDB" id="513275at2"/>
<evidence type="ECO:0000313" key="3">
    <source>
        <dbReference type="Proteomes" id="UP000245124"/>
    </source>
</evidence>
<sequence length="244" mass="28046">MSQNTFENIKKSFQPKLSSIVNIGFRIISILVLSYLFFIPAKGLEKNRRLDTTEVGLLTIVLLLNSSVLERLEKLQFGSNGVELNLVHNKIKANIEASQKESKALALLGTLIEDDENQRKFFDYLLDDGERTTLEHLFYAEKEQRQFPYKKEQSCEQRLRHLRVLGFIEPLTNYQINELPPQSNLRDYFKLTCTGKICLALGSSSIAPQDILHQCESDCHCYKILTQIIEKQGQYGLKMNSINN</sequence>